<proteinExistence type="predicted"/>
<dbReference type="GeneID" id="19189221"/>
<organism evidence="2 3">
    <name type="scientific">Cladophialophora psammophila CBS 110553</name>
    <dbReference type="NCBI Taxonomy" id="1182543"/>
    <lineage>
        <taxon>Eukaryota</taxon>
        <taxon>Fungi</taxon>
        <taxon>Dikarya</taxon>
        <taxon>Ascomycota</taxon>
        <taxon>Pezizomycotina</taxon>
        <taxon>Eurotiomycetes</taxon>
        <taxon>Chaetothyriomycetidae</taxon>
        <taxon>Chaetothyriales</taxon>
        <taxon>Herpotrichiellaceae</taxon>
        <taxon>Cladophialophora</taxon>
    </lineage>
</organism>
<sequence>MSCGLIHLDPSKFPPPCEFAPRALACRPAAPELGSVLVLQGVAAVRQHQHGVRAAVLLRRRHLSAAPATPTHWGISSSSARRATTSRSNMTFSSRFRSMASKR</sequence>
<dbReference type="RefSeq" id="XP_007743294.1">
    <property type="nucleotide sequence ID" value="XM_007745104.1"/>
</dbReference>
<feature type="compositionally biased region" description="Low complexity" evidence="1">
    <location>
        <begin position="76"/>
        <end position="88"/>
    </location>
</feature>
<accession>W9X500</accession>
<dbReference type="AlphaFoldDB" id="W9X500"/>
<comment type="caution">
    <text evidence="2">The sequence shown here is derived from an EMBL/GenBank/DDBJ whole genome shotgun (WGS) entry which is preliminary data.</text>
</comment>
<protein>
    <submittedName>
        <fullName evidence="2">Uncharacterized protein</fullName>
    </submittedName>
</protein>
<dbReference type="Proteomes" id="UP000019471">
    <property type="component" value="Unassembled WGS sequence"/>
</dbReference>
<evidence type="ECO:0000256" key="1">
    <source>
        <dbReference type="SAM" id="MobiDB-lite"/>
    </source>
</evidence>
<evidence type="ECO:0000313" key="2">
    <source>
        <dbReference type="EMBL" id="EXJ71996.1"/>
    </source>
</evidence>
<keyword evidence="3" id="KW-1185">Reference proteome</keyword>
<evidence type="ECO:0000313" key="3">
    <source>
        <dbReference type="Proteomes" id="UP000019471"/>
    </source>
</evidence>
<name>W9X500_9EURO</name>
<reference evidence="2 3" key="1">
    <citation type="submission" date="2013-03" db="EMBL/GenBank/DDBJ databases">
        <title>The Genome Sequence of Cladophialophora psammophila CBS 110553.</title>
        <authorList>
            <consortium name="The Broad Institute Genomics Platform"/>
            <person name="Cuomo C."/>
            <person name="de Hoog S."/>
            <person name="Gorbushina A."/>
            <person name="Walker B."/>
            <person name="Young S.K."/>
            <person name="Zeng Q."/>
            <person name="Gargeya S."/>
            <person name="Fitzgerald M."/>
            <person name="Haas B."/>
            <person name="Abouelleil A."/>
            <person name="Allen A.W."/>
            <person name="Alvarado L."/>
            <person name="Arachchi H.M."/>
            <person name="Berlin A.M."/>
            <person name="Chapman S.B."/>
            <person name="Gainer-Dewar J."/>
            <person name="Goldberg J."/>
            <person name="Griggs A."/>
            <person name="Gujja S."/>
            <person name="Hansen M."/>
            <person name="Howarth C."/>
            <person name="Imamovic A."/>
            <person name="Ireland A."/>
            <person name="Larimer J."/>
            <person name="McCowan C."/>
            <person name="Murphy C."/>
            <person name="Pearson M."/>
            <person name="Poon T.W."/>
            <person name="Priest M."/>
            <person name="Roberts A."/>
            <person name="Saif S."/>
            <person name="Shea T."/>
            <person name="Sisk P."/>
            <person name="Sykes S."/>
            <person name="Wortman J."/>
            <person name="Nusbaum C."/>
            <person name="Birren B."/>
        </authorList>
    </citation>
    <scope>NUCLEOTIDE SEQUENCE [LARGE SCALE GENOMIC DNA]</scope>
    <source>
        <strain evidence="2 3">CBS 110553</strain>
    </source>
</reference>
<feature type="region of interest" description="Disordered" evidence="1">
    <location>
        <begin position="68"/>
        <end position="103"/>
    </location>
</feature>
<gene>
    <name evidence="2" type="ORF">A1O5_04499</name>
</gene>
<dbReference type="HOGENOM" id="CLU_2263478_0_0_1"/>
<dbReference type="EMBL" id="AMGX01000006">
    <property type="protein sequence ID" value="EXJ71996.1"/>
    <property type="molecule type" value="Genomic_DNA"/>
</dbReference>